<evidence type="ECO:0000256" key="2">
    <source>
        <dbReference type="ARBA" id="ARBA00007183"/>
    </source>
</evidence>
<dbReference type="InterPro" id="IPR008876">
    <property type="entry name" value="TraY"/>
</dbReference>
<gene>
    <name evidence="7" type="ORF">GJV78_14555</name>
</gene>
<evidence type="ECO:0000256" key="3">
    <source>
        <dbReference type="ARBA" id="ARBA00020541"/>
    </source>
</evidence>
<dbReference type="EMBL" id="WMJZ01000020">
    <property type="protein sequence ID" value="MTH47456.1"/>
    <property type="molecule type" value="Genomic_DNA"/>
</dbReference>
<evidence type="ECO:0000256" key="6">
    <source>
        <dbReference type="ARBA" id="ARBA00023125"/>
    </source>
</evidence>
<evidence type="ECO:0000313" key="8">
    <source>
        <dbReference type="Proteomes" id="UP000477739"/>
    </source>
</evidence>
<evidence type="ECO:0000256" key="4">
    <source>
        <dbReference type="ARBA" id="ARBA00022490"/>
    </source>
</evidence>
<comment type="caution">
    <text evidence="7">The sequence shown here is derived from an EMBL/GenBank/DDBJ whole genome shotgun (WGS) entry which is preliminary data.</text>
</comment>
<comment type="similarity">
    <text evidence="2">Belongs to the TraY family.</text>
</comment>
<dbReference type="GO" id="GO:0005737">
    <property type="term" value="C:cytoplasm"/>
    <property type="evidence" value="ECO:0007669"/>
    <property type="project" value="UniProtKB-SubCell"/>
</dbReference>
<dbReference type="AlphaFoldDB" id="A0A6L6IPJ9"/>
<keyword evidence="6" id="KW-0238">DNA-binding</keyword>
<evidence type="ECO:0000256" key="1">
    <source>
        <dbReference type="ARBA" id="ARBA00004496"/>
    </source>
</evidence>
<organism evidence="7 8">
    <name type="scientific">Intestinirhabdus alba</name>
    <dbReference type="NCBI Taxonomy" id="2899544"/>
    <lineage>
        <taxon>Bacteria</taxon>
        <taxon>Pseudomonadati</taxon>
        <taxon>Pseudomonadota</taxon>
        <taxon>Gammaproteobacteria</taxon>
        <taxon>Enterobacterales</taxon>
        <taxon>Enterobacteriaceae</taxon>
        <taxon>Intestinirhabdus</taxon>
    </lineage>
</organism>
<protein>
    <recommendedName>
        <fullName evidence="3">Relaxosome protein TraY</fullName>
    </recommendedName>
</protein>
<dbReference type="OrthoDB" id="6633971at2"/>
<dbReference type="GO" id="GO:0003677">
    <property type="term" value="F:DNA binding"/>
    <property type="evidence" value="ECO:0007669"/>
    <property type="project" value="UniProtKB-KW"/>
</dbReference>
<accession>A0A6L6IPJ9</accession>
<keyword evidence="8" id="KW-1185">Reference proteome</keyword>
<proteinExistence type="inferred from homology"/>
<keyword evidence="4" id="KW-0963">Cytoplasm</keyword>
<dbReference type="RefSeq" id="WP_017694215.1">
    <property type="nucleotide sequence ID" value="NZ_WMJZ01000020.1"/>
</dbReference>
<keyword evidence="5" id="KW-0184">Conjugation</keyword>
<evidence type="ECO:0000313" key="7">
    <source>
        <dbReference type="EMBL" id="MTH47456.1"/>
    </source>
</evidence>
<comment type="subcellular location">
    <subcellularLocation>
        <location evidence="1">Cytoplasm</location>
    </subcellularLocation>
</comment>
<reference evidence="7 8" key="1">
    <citation type="submission" date="2019-11" db="EMBL/GenBank/DDBJ databases">
        <title>Escherichia alba sp. nov. isolated from the gut of plastic-eating superworms Zophobas atratus.</title>
        <authorList>
            <person name="Yang Y."/>
        </authorList>
    </citation>
    <scope>NUCLEOTIDE SEQUENCE [LARGE SCALE GENOMIC DNA]</scope>
    <source>
        <strain evidence="8">BIT-B35</strain>
    </source>
</reference>
<evidence type="ECO:0000256" key="5">
    <source>
        <dbReference type="ARBA" id="ARBA00022971"/>
    </source>
</evidence>
<name>A0A6L6IPJ9_9ENTR</name>
<dbReference type="Proteomes" id="UP000477739">
    <property type="component" value="Unassembled WGS sequence"/>
</dbReference>
<sequence length="67" mass="7593">MSKLTTTVPIKRPKSITVILTAEASERLTALAKKGKRSRQLEAMLRIHDSLKRVPEITGDYWEITTL</sequence>
<dbReference type="Pfam" id="PF05509">
    <property type="entry name" value="TraY"/>
    <property type="match status" value="1"/>
</dbReference>